<protein>
    <recommendedName>
        <fullName evidence="4">Oxaloacetate decarboxylase gamma chain</fullName>
    </recommendedName>
</protein>
<dbReference type="RefSeq" id="WP_262840264.1">
    <property type="nucleotide sequence ID" value="NZ_JANZYP010000001.1"/>
</dbReference>
<dbReference type="EMBL" id="JBHSFN010000009">
    <property type="protein sequence ID" value="MFC4587800.1"/>
    <property type="molecule type" value="Genomic_DNA"/>
</dbReference>
<dbReference type="Proteomes" id="UP001595891">
    <property type="component" value="Unassembled WGS sequence"/>
</dbReference>
<name>A0ABV9EFS6_9ACTN</name>
<keyword evidence="3" id="KW-1185">Reference proteome</keyword>
<evidence type="ECO:0000313" key="2">
    <source>
        <dbReference type="EMBL" id="MFC4587800.1"/>
    </source>
</evidence>
<evidence type="ECO:0008006" key="4">
    <source>
        <dbReference type="Google" id="ProtNLM"/>
    </source>
</evidence>
<accession>A0ABV9EFS6</accession>
<comment type="caution">
    <text evidence="2">The sequence shown here is derived from an EMBL/GenBank/DDBJ whole genome shotgun (WGS) entry which is preliminary data.</text>
</comment>
<proteinExistence type="predicted"/>
<keyword evidence="1" id="KW-0812">Transmembrane</keyword>
<keyword evidence="1" id="KW-1133">Transmembrane helix</keyword>
<evidence type="ECO:0000313" key="3">
    <source>
        <dbReference type="Proteomes" id="UP001595891"/>
    </source>
</evidence>
<keyword evidence="1" id="KW-0472">Membrane</keyword>
<reference evidence="3" key="1">
    <citation type="journal article" date="2019" name="Int. J. Syst. Evol. Microbiol.">
        <title>The Global Catalogue of Microorganisms (GCM) 10K type strain sequencing project: providing services to taxonomists for standard genome sequencing and annotation.</title>
        <authorList>
            <consortium name="The Broad Institute Genomics Platform"/>
            <consortium name="The Broad Institute Genome Sequencing Center for Infectious Disease"/>
            <person name="Wu L."/>
            <person name="Ma J."/>
        </authorList>
    </citation>
    <scope>NUCLEOTIDE SEQUENCE [LARGE SCALE GENOMIC DNA]</scope>
    <source>
        <strain evidence="3">CCUG 49560</strain>
    </source>
</reference>
<organism evidence="2 3">
    <name type="scientific">Sphaerisporangium corydalis</name>
    <dbReference type="NCBI Taxonomy" id="1441875"/>
    <lineage>
        <taxon>Bacteria</taxon>
        <taxon>Bacillati</taxon>
        <taxon>Actinomycetota</taxon>
        <taxon>Actinomycetes</taxon>
        <taxon>Streptosporangiales</taxon>
        <taxon>Streptosporangiaceae</taxon>
        <taxon>Sphaerisporangium</taxon>
    </lineage>
</organism>
<sequence>MMAFIGAAYTVLAVLMLMGLALILIAVVTLICLALLASTTNPEPEYGPAAPPEGAPAPAGRYEERAVVAVRREARAAIGRTAIIRREGRPGVS</sequence>
<evidence type="ECO:0000256" key="1">
    <source>
        <dbReference type="SAM" id="Phobius"/>
    </source>
</evidence>
<gene>
    <name evidence="2" type="ORF">ACFO8L_17020</name>
</gene>
<feature type="transmembrane region" description="Helical" evidence="1">
    <location>
        <begin position="6"/>
        <end position="36"/>
    </location>
</feature>